<reference evidence="5" key="1">
    <citation type="submission" date="2020-10" db="EMBL/GenBank/DDBJ databases">
        <title>High-Quality Genome Resource of Clonostachys rosea strain S41 by Oxford Nanopore Long-Read Sequencing.</title>
        <authorList>
            <person name="Wang H."/>
        </authorList>
    </citation>
    <scope>NUCLEOTIDE SEQUENCE</scope>
    <source>
        <strain evidence="5">S41</strain>
    </source>
</reference>
<organism evidence="5 6">
    <name type="scientific">Bionectria ochroleuca</name>
    <name type="common">Gliocladium roseum</name>
    <dbReference type="NCBI Taxonomy" id="29856"/>
    <lineage>
        <taxon>Eukaryota</taxon>
        <taxon>Fungi</taxon>
        <taxon>Dikarya</taxon>
        <taxon>Ascomycota</taxon>
        <taxon>Pezizomycotina</taxon>
        <taxon>Sordariomycetes</taxon>
        <taxon>Hypocreomycetidae</taxon>
        <taxon>Hypocreales</taxon>
        <taxon>Bionectriaceae</taxon>
        <taxon>Clonostachys</taxon>
    </lineage>
</organism>
<dbReference type="GO" id="GO:0004386">
    <property type="term" value="F:helicase activity"/>
    <property type="evidence" value="ECO:0007669"/>
    <property type="project" value="UniProtKB-KW"/>
</dbReference>
<dbReference type="InterPro" id="IPR025313">
    <property type="entry name" value="SPB4-like_CTE"/>
</dbReference>
<dbReference type="Pfam" id="PF13959">
    <property type="entry name" value="CTE_SPB4"/>
    <property type="match status" value="1"/>
</dbReference>
<protein>
    <recommendedName>
        <fullName evidence="4">ATP-dependent rRNA helicase SPB4-like C-terminal extension domain-containing protein</fullName>
    </recommendedName>
</protein>
<accession>A0A8H7NKT8</accession>
<evidence type="ECO:0000313" key="6">
    <source>
        <dbReference type="Proteomes" id="UP000616885"/>
    </source>
</evidence>
<evidence type="ECO:0000256" key="3">
    <source>
        <dbReference type="SAM" id="MobiDB-lite"/>
    </source>
</evidence>
<keyword evidence="2" id="KW-0547">Nucleotide-binding</keyword>
<dbReference type="GO" id="GO:0016787">
    <property type="term" value="F:hydrolase activity"/>
    <property type="evidence" value="ECO:0007669"/>
    <property type="project" value="UniProtKB-KW"/>
</dbReference>
<keyword evidence="2" id="KW-0347">Helicase</keyword>
<feature type="region of interest" description="Disordered" evidence="3">
    <location>
        <begin position="106"/>
        <end position="129"/>
    </location>
</feature>
<evidence type="ECO:0000259" key="4">
    <source>
        <dbReference type="SMART" id="SM01178"/>
    </source>
</evidence>
<gene>
    <name evidence="5" type="ORF">IM811_008763</name>
</gene>
<evidence type="ECO:0000313" key="5">
    <source>
        <dbReference type="EMBL" id="KAF9757819.1"/>
    </source>
</evidence>
<sequence>MFLQPNEVGFLTHLKAARVPVVEFEFPAKKIKPVQSQLEKLIGQNYFLSQSAKEAFKSYLHAYASHSLRSVYDVNKLDLTKVAKSFGFSTPPRVDITLGQSMGRNKVQGRRAYGSQPKQHTGFKGRRKA</sequence>
<name>A0A8H7NKT8_BIOOC</name>
<dbReference type="EMBL" id="JADCTT010000002">
    <property type="protein sequence ID" value="KAF9757819.1"/>
    <property type="molecule type" value="Genomic_DNA"/>
</dbReference>
<evidence type="ECO:0000256" key="2">
    <source>
        <dbReference type="ARBA" id="ARBA00022806"/>
    </source>
</evidence>
<feature type="domain" description="ATP-dependent rRNA helicase SPB4-like C-terminal extension" evidence="4">
    <location>
        <begin position="33"/>
        <end position="96"/>
    </location>
</feature>
<keyword evidence="1" id="KW-0378">Hydrolase</keyword>
<keyword evidence="2" id="KW-0067">ATP-binding</keyword>
<comment type="caution">
    <text evidence="5">The sequence shown here is derived from an EMBL/GenBank/DDBJ whole genome shotgun (WGS) entry which is preliminary data.</text>
</comment>
<dbReference type="Proteomes" id="UP000616885">
    <property type="component" value="Unassembled WGS sequence"/>
</dbReference>
<dbReference type="SMART" id="SM01178">
    <property type="entry name" value="DUF4217"/>
    <property type="match status" value="1"/>
</dbReference>
<proteinExistence type="predicted"/>
<evidence type="ECO:0000256" key="1">
    <source>
        <dbReference type="ARBA" id="ARBA00022801"/>
    </source>
</evidence>
<dbReference type="AlphaFoldDB" id="A0A8H7NKT8"/>